<evidence type="ECO:0000259" key="1">
    <source>
        <dbReference type="Pfam" id="PF12728"/>
    </source>
</evidence>
<dbReference type="EMBL" id="VZZK01000017">
    <property type="protein sequence ID" value="KAB1077848.1"/>
    <property type="molecule type" value="Genomic_DNA"/>
</dbReference>
<dbReference type="InterPro" id="IPR041657">
    <property type="entry name" value="HTH_17"/>
</dbReference>
<gene>
    <name evidence="2" type="ORF">F6X53_16665</name>
</gene>
<comment type="caution">
    <text evidence="2">The sequence shown here is derived from an EMBL/GenBank/DDBJ whole genome shotgun (WGS) entry which is preliminary data.</text>
</comment>
<dbReference type="OrthoDB" id="7999081at2"/>
<evidence type="ECO:0000313" key="2">
    <source>
        <dbReference type="EMBL" id="KAB1077848.1"/>
    </source>
</evidence>
<name>A0A6L3SVQ7_9HYPH</name>
<dbReference type="Proteomes" id="UP000474159">
    <property type="component" value="Unassembled WGS sequence"/>
</dbReference>
<organism evidence="2 3">
    <name type="scientific">Methylobacterium soli</name>
    <dbReference type="NCBI Taxonomy" id="553447"/>
    <lineage>
        <taxon>Bacteria</taxon>
        <taxon>Pseudomonadati</taxon>
        <taxon>Pseudomonadota</taxon>
        <taxon>Alphaproteobacteria</taxon>
        <taxon>Hyphomicrobiales</taxon>
        <taxon>Methylobacteriaceae</taxon>
        <taxon>Methylobacterium</taxon>
    </lineage>
</organism>
<reference evidence="2 3" key="1">
    <citation type="submission" date="2019-09" db="EMBL/GenBank/DDBJ databases">
        <title>YIM 48816 draft genome.</title>
        <authorList>
            <person name="Jiang L."/>
        </authorList>
    </citation>
    <scope>NUCLEOTIDE SEQUENCE [LARGE SCALE GENOMIC DNA]</scope>
    <source>
        <strain evidence="2 3">YIM 48816</strain>
    </source>
</reference>
<sequence>MSNTNVVLRLPVACEAASLSLSTLRRLIRAGRGPRVIQLSDRLIGIRRADLDDWLTSRSRK</sequence>
<accession>A0A6L3SVQ7</accession>
<protein>
    <submittedName>
        <fullName evidence="2">AlpA family phage regulatory protein</fullName>
    </submittedName>
</protein>
<dbReference type="Pfam" id="PF12728">
    <property type="entry name" value="HTH_17"/>
    <property type="match status" value="1"/>
</dbReference>
<proteinExistence type="predicted"/>
<evidence type="ECO:0000313" key="3">
    <source>
        <dbReference type="Proteomes" id="UP000474159"/>
    </source>
</evidence>
<keyword evidence="3" id="KW-1185">Reference proteome</keyword>
<dbReference type="RefSeq" id="WP_151001334.1">
    <property type="nucleotide sequence ID" value="NZ_BPQY01000538.1"/>
</dbReference>
<dbReference type="AlphaFoldDB" id="A0A6L3SVQ7"/>
<feature type="domain" description="Helix-turn-helix" evidence="1">
    <location>
        <begin position="10"/>
        <end position="59"/>
    </location>
</feature>